<dbReference type="CDD" id="cd15604">
    <property type="entry name" value="PHD1_KDM5C_5D"/>
    <property type="match status" value="1"/>
</dbReference>
<sequence>MSAVVHATSSQQGGRQNLDRCWRSWRASCNPLLGTRAPEGFRAASEMRSDIMVASPQNMLVIHPVLQIQHNLCMPTSRNGTFSLHPNKSFYFVFWIYQGNLADGQGAGREDPVGAVHSEENSGALVQLEDGTAASLEANKAMCHKAIFDILISEKFAMLCDLLAATFHVNKPDDLIGLQIIDAKMRNGDYAQNPALLDHDIKQIWKKIEHVGQQMAGLASSLSLISQASHQKQASGVSEIDVAEHRIEETNLGGGAHKALRELTPPCDSGHSMIPKQTGTSGSDGICKDCGGKADSEGRIICDRCEAAYHVSCLKLAIDEEAPAKWYCPSCVGLDGPSKNNNNGRSHEGCDVCEWLVVEKPEEPAEDVIQPELAIKTQESSVSSMDEDSEPDLSTTALANLCKHCGTCEDENRKFLVCGHPYCAYKFYHVLCMKESQIASEKQKNLACWYCPSCLCRRCFRNKDDEEIVLCDGCDDAYHIFCTTPPLECIPRGNWYCMLCNVRRSARGMERYEKSILQKAKRVPDAKRPNVHAAAAPEK</sequence>
<keyword evidence="3" id="KW-0862">Zinc</keyword>
<dbReference type="SUPFAM" id="SSF57903">
    <property type="entry name" value="FYVE/PHD zinc finger"/>
    <property type="match status" value="3"/>
</dbReference>
<proteinExistence type="predicted"/>
<dbReference type="Proteomes" id="UP000604825">
    <property type="component" value="Unassembled WGS sequence"/>
</dbReference>
<keyword evidence="1" id="KW-0479">Metal-binding</keyword>
<dbReference type="AlphaFoldDB" id="A0A811SIQ0"/>
<dbReference type="SMART" id="SM00249">
    <property type="entry name" value="PHD"/>
    <property type="match status" value="3"/>
</dbReference>
<evidence type="ECO:0000256" key="3">
    <source>
        <dbReference type="ARBA" id="ARBA00022833"/>
    </source>
</evidence>
<name>A0A811SIQ0_9POAL</name>
<evidence type="ECO:0000256" key="4">
    <source>
        <dbReference type="PROSITE-ProRule" id="PRU00146"/>
    </source>
</evidence>
<dbReference type="PROSITE" id="PS50016">
    <property type="entry name" value="ZF_PHD_2"/>
    <property type="match status" value="2"/>
</dbReference>
<dbReference type="InterPro" id="IPR013083">
    <property type="entry name" value="Znf_RING/FYVE/PHD"/>
</dbReference>
<dbReference type="Gene3D" id="3.30.40.10">
    <property type="entry name" value="Zinc/RING finger domain, C3HC4 (zinc finger)"/>
    <property type="match status" value="1"/>
</dbReference>
<evidence type="ECO:0000259" key="5">
    <source>
        <dbReference type="PROSITE" id="PS50016"/>
    </source>
</evidence>
<feature type="domain" description="PHD-type" evidence="5">
    <location>
        <begin position="284"/>
        <end position="334"/>
    </location>
</feature>
<dbReference type="GO" id="GO:0008270">
    <property type="term" value="F:zinc ion binding"/>
    <property type="evidence" value="ECO:0007669"/>
    <property type="project" value="UniProtKB-KW"/>
</dbReference>
<dbReference type="OrthoDB" id="1903104at2759"/>
<dbReference type="InterPro" id="IPR001965">
    <property type="entry name" value="Znf_PHD"/>
</dbReference>
<keyword evidence="2 4" id="KW-0863">Zinc-finger</keyword>
<reference evidence="6" key="1">
    <citation type="submission" date="2020-10" db="EMBL/GenBank/DDBJ databases">
        <authorList>
            <person name="Han B."/>
            <person name="Lu T."/>
            <person name="Zhao Q."/>
            <person name="Huang X."/>
            <person name="Zhao Y."/>
        </authorList>
    </citation>
    <scope>NUCLEOTIDE SEQUENCE</scope>
</reference>
<keyword evidence="7" id="KW-1185">Reference proteome</keyword>
<dbReference type="PANTHER" id="PTHR47162">
    <property type="entry name" value="OS02G0192300 PROTEIN"/>
    <property type="match status" value="1"/>
</dbReference>
<comment type="caution">
    <text evidence="6">The sequence shown here is derived from an EMBL/GenBank/DDBJ whole genome shotgun (WGS) entry which is preliminary data.</text>
</comment>
<dbReference type="Pfam" id="PF00628">
    <property type="entry name" value="PHD"/>
    <property type="match status" value="2"/>
</dbReference>
<evidence type="ECO:0000256" key="2">
    <source>
        <dbReference type="ARBA" id="ARBA00022771"/>
    </source>
</evidence>
<gene>
    <name evidence="6" type="ORF">NCGR_LOCUS64629</name>
</gene>
<dbReference type="EMBL" id="CAJGYO010000019">
    <property type="protein sequence ID" value="CAD6340531.1"/>
    <property type="molecule type" value="Genomic_DNA"/>
</dbReference>
<dbReference type="PANTHER" id="PTHR47162:SF9">
    <property type="entry name" value="PHD FINGER PROTEIN EHD3-LIKE"/>
    <property type="match status" value="1"/>
</dbReference>
<dbReference type="InterPro" id="IPR011011">
    <property type="entry name" value="Znf_FYVE_PHD"/>
</dbReference>
<dbReference type="InterPro" id="IPR019786">
    <property type="entry name" value="Zinc_finger_PHD-type_CS"/>
</dbReference>
<dbReference type="InterPro" id="IPR019787">
    <property type="entry name" value="Znf_PHD-finger"/>
</dbReference>
<protein>
    <recommendedName>
        <fullName evidence="5">PHD-type domain-containing protein</fullName>
    </recommendedName>
</protein>
<dbReference type="Gene3D" id="2.30.30.1150">
    <property type="match status" value="1"/>
</dbReference>
<organism evidence="6 7">
    <name type="scientific">Miscanthus lutarioriparius</name>
    <dbReference type="NCBI Taxonomy" id="422564"/>
    <lineage>
        <taxon>Eukaryota</taxon>
        <taxon>Viridiplantae</taxon>
        <taxon>Streptophyta</taxon>
        <taxon>Embryophyta</taxon>
        <taxon>Tracheophyta</taxon>
        <taxon>Spermatophyta</taxon>
        <taxon>Magnoliopsida</taxon>
        <taxon>Liliopsida</taxon>
        <taxon>Poales</taxon>
        <taxon>Poaceae</taxon>
        <taxon>PACMAD clade</taxon>
        <taxon>Panicoideae</taxon>
        <taxon>Andropogonodae</taxon>
        <taxon>Andropogoneae</taxon>
        <taxon>Saccharinae</taxon>
        <taxon>Miscanthus</taxon>
    </lineage>
</organism>
<dbReference type="PROSITE" id="PS01359">
    <property type="entry name" value="ZF_PHD_1"/>
    <property type="match status" value="1"/>
</dbReference>
<feature type="domain" description="PHD-type" evidence="5">
    <location>
        <begin position="453"/>
        <end position="503"/>
    </location>
</feature>
<evidence type="ECO:0000256" key="1">
    <source>
        <dbReference type="ARBA" id="ARBA00022723"/>
    </source>
</evidence>
<accession>A0A811SIQ0</accession>
<evidence type="ECO:0000313" key="6">
    <source>
        <dbReference type="EMBL" id="CAD6340531.1"/>
    </source>
</evidence>
<evidence type="ECO:0000313" key="7">
    <source>
        <dbReference type="Proteomes" id="UP000604825"/>
    </source>
</evidence>